<comment type="subcellular location">
    <subcellularLocation>
        <location evidence="1">Nucleus</location>
    </subcellularLocation>
</comment>
<dbReference type="CDD" id="cd12148">
    <property type="entry name" value="fungal_TF_MHR"/>
    <property type="match status" value="1"/>
</dbReference>
<evidence type="ECO:0000256" key="6">
    <source>
        <dbReference type="SAM" id="MobiDB-lite"/>
    </source>
</evidence>
<evidence type="ECO:0000256" key="3">
    <source>
        <dbReference type="ARBA" id="ARBA00023015"/>
    </source>
</evidence>
<dbReference type="EMBL" id="MU620906">
    <property type="protein sequence ID" value="KAI8581446.1"/>
    <property type="molecule type" value="Genomic_DNA"/>
</dbReference>
<dbReference type="AlphaFoldDB" id="A0AAD5HG69"/>
<dbReference type="CDD" id="cd00067">
    <property type="entry name" value="GAL4"/>
    <property type="match status" value="1"/>
</dbReference>
<dbReference type="InterPro" id="IPR050815">
    <property type="entry name" value="TF_fung"/>
</dbReference>
<organism evidence="8 9">
    <name type="scientific">Umbelopsis ramanniana AG</name>
    <dbReference type="NCBI Taxonomy" id="1314678"/>
    <lineage>
        <taxon>Eukaryota</taxon>
        <taxon>Fungi</taxon>
        <taxon>Fungi incertae sedis</taxon>
        <taxon>Mucoromycota</taxon>
        <taxon>Mucoromycotina</taxon>
        <taxon>Umbelopsidomycetes</taxon>
        <taxon>Umbelopsidales</taxon>
        <taxon>Umbelopsidaceae</taxon>
        <taxon>Umbelopsis</taxon>
    </lineage>
</organism>
<keyword evidence="2" id="KW-0479">Metal-binding</keyword>
<protein>
    <recommendedName>
        <fullName evidence="7">Zn(2)-C6 fungal-type domain-containing protein</fullName>
    </recommendedName>
</protein>
<feature type="domain" description="Zn(2)-C6 fungal-type" evidence="7">
    <location>
        <begin position="23"/>
        <end position="52"/>
    </location>
</feature>
<dbReference type="PANTHER" id="PTHR47338">
    <property type="entry name" value="ZN(II)2CYS6 TRANSCRIPTION FACTOR (EUROFUNG)-RELATED"/>
    <property type="match status" value="1"/>
</dbReference>
<name>A0AAD5HG69_UMBRA</name>
<evidence type="ECO:0000256" key="4">
    <source>
        <dbReference type="ARBA" id="ARBA00023163"/>
    </source>
</evidence>
<dbReference type="SMART" id="SM00906">
    <property type="entry name" value="Fungal_trans"/>
    <property type="match status" value="1"/>
</dbReference>
<feature type="region of interest" description="Disordered" evidence="6">
    <location>
        <begin position="702"/>
        <end position="729"/>
    </location>
</feature>
<reference evidence="8" key="2">
    <citation type="journal article" date="2022" name="Proc. Natl. Acad. Sci. U.S.A.">
        <title>Diploid-dominant life cycles characterize the early evolution of Fungi.</title>
        <authorList>
            <person name="Amses K.R."/>
            <person name="Simmons D.R."/>
            <person name="Longcore J.E."/>
            <person name="Mondo S.J."/>
            <person name="Seto K."/>
            <person name="Jeronimo G.H."/>
            <person name="Bonds A.E."/>
            <person name="Quandt C.A."/>
            <person name="Davis W.J."/>
            <person name="Chang Y."/>
            <person name="Federici B.A."/>
            <person name="Kuo A."/>
            <person name="LaButti K."/>
            <person name="Pangilinan J."/>
            <person name="Andreopoulos W."/>
            <person name="Tritt A."/>
            <person name="Riley R."/>
            <person name="Hundley H."/>
            <person name="Johnson J."/>
            <person name="Lipzen A."/>
            <person name="Barry K."/>
            <person name="Lang B.F."/>
            <person name="Cuomo C.A."/>
            <person name="Buchler N.E."/>
            <person name="Grigoriev I.V."/>
            <person name="Spatafora J.W."/>
            <person name="Stajich J.E."/>
            <person name="James T.Y."/>
        </authorList>
    </citation>
    <scope>NUCLEOTIDE SEQUENCE</scope>
    <source>
        <strain evidence="8">AG</strain>
    </source>
</reference>
<feature type="region of interest" description="Disordered" evidence="6">
    <location>
        <begin position="66"/>
        <end position="123"/>
    </location>
</feature>
<evidence type="ECO:0000256" key="2">
    <source>
        <dbReference type="ARBA" id="ARBA00022723"/>
    </source>
</evidence>
<dbReference type="InterPro" id="IPR036864">
    <property type="entry name" value="Zn2-C6_fun-type_DNA-bd_sf"/>
</dbReference>
<evidence type="ECO:0000256" key="5">
    <source>
        <dbReference type="ARBA" id="ARBA00023242"/>
    </source>
</evidence>
<dbReference type="PANTHER" id="PTHR47338:SF5">
    <property type="entry name" value="ZN(II)2CYS6 TRANSCRIPTION FACTOR (EUROFUNG)"/>
    <property type="match status" value="1"/>
</dbReference>
<keyword evidence="9" id="KW-1185">Reference proteome</keyword>
<dbReference type="PROSITE" id="PS00463">
    <property type="entry name" value="ZN2_CY6_FUNGAL_1"/>
    <property type="match status" value="1"/>
</dbReference>
<dbReference type="RefSeq" id="XP_051446450.1">
    <property type="nucleotide sequence ID" value="XM_051593322.1"/>
</dbReference>
<proteinExistence type="predicted"/>
<comment type="caution">
    <text evidence="8">The sequence shown here is derived from an EMBL/GenBank/DDBJ whole genome shotgun (WGS) entry which is preliminary data.</text>
</comment>
<keyword evidence="5" id="KW-0539">Nucleus</keyword>
<dbReference type="GO" id="GO:0005634">
    <property type="term" value="C:nucleus"/>
    <property type="evidence" value="ECO:0007669"/>
    <property type="project" value="UniProtKB-SubCell"/>
</dbReference>
<reference evidence="8" key="1">
    <citation type="submission" date="2021-06" db="EMBL/GenBank/DDBJ databases">
        <authorList>
            <consortium name="DOE Joint Genome Institute"/>
            <person name="Mondo S.J."/>
            <person name="Amses K.R."/>
            <person name="Simmons D.R."/>
            <person name="Longcore J.E."/>
            <person name="Seto K."/>
            <person name="Alves G.H."/>
            <person name="Bonds A.E."/>
            <person name="Quandt C.A."/>
            <person name="Davis W.J."/>
            <person name="Chang Y."/>
            <person name="Letcher P.M."/>
            <person name="Powell M.J."/>
            <person name="Kuo A."/>
            <person name="Labutti K."/>
            <person name="Pangilinan J."/>
            <person name="Andreopoulos W."/>
            <person name="Tritt A."/>
            <person name="Riley R."/>
            <person name="Hundley H."/>
            <person name="Johnson J."/>
            <person name="Lipzen A."/>
            <person name="Barry K."/>
            <person name="Berbee M.L."/>
            <person name="Buchler N.E."/>
            <person name="Grigoriev I.V."/>
            <person name="Spatafora J.W."/>
            <person name="Stajich J.E."/>
            <person name="James T.Y."/>
        </authorList>
    </citation>
    <scope>NUCLEOTIDE SEQUENCE</scope>
    <source>
        <strain evidence="8">AG</strain>
    </source>
</reference>
<evidence type="ECO:0000313" key="8">
    <source>
        <dbReference type="EMBL" id="KAI8581446.1"/>
    </source>
</evidence>
<dbReference type="PROSITE" id="PS50048">
    <property type="entry name" value="ZN2_CY6_FUNGAL_2"/>
    <property type="match status" value="1"/>
</dbReference>
<dbReference type="GO" id="GO:0003677">
    <property type="term" value="F:DNA binding"/>
    <property type="evidence" value="ECO:0007669"/>
    <property type="project" value="InterPro"/>
</dbReference>
<evidence type="ECO:0000313" key="9">
    <source>
        <dbReference type="Proteomes" id="UP001206595"/>
    </source>
</evidence>
<dbReference type="Pfam" id="PF00172">
    <property type="entry name" value="Zn_clus"/>
    <property type="match status" value="1"/>
</dbReference>
<gene>
    <name evidence="8" type="ORF">K450DRAFT_279215</name>
</gene>
<keyword evidence="4" id="KW-0804">Transcription</keyword>
<dbReference type="InterPro" id="IPR007219">
    <property type="entry name" value="XnlR_reg_dom"/>
</dbReference>
<keyword evidence="3" id="KW-0805">Transcription regulation</keyword>
<dbReference type="Pfam" id="PF04082">
    <property type="entry name" value="Fungal_trans"/>
    <property type="match status" value="1"/>
</dbReference>
<feature type="compositionally biased region" description="Polar residues" evidence="6">
    <location>
        <begin position="702"/>
        <end position="711"/>
    </location>
</feature>
<dbReference type="Gene3D" id="4.10.240.10">
    <property type="entry name" value="Zn(2)-C6 fungal-type DNA-binding domain"/>
    <property type="match status" value="1"/>
</dbReference>
<accession>A0AAD5HG69</accession>
<feature type="compositionally biased region" description="Polar residues" evidence="6">
    <location>
        <begin position="101"/>
        <end position="123"/>
    </location>
</feature>
<dbReference type="SMART" id="SM00066">
    <property type="entry name" value="GAL4"/>
    <property type="match status" value="1"/>
</dbReference>
<evidence type="ECO:0000259" key="7">
    <source>
        <dbReference type="PROSITE" id="PS50048"/>
    </source>
</evidence>
<dbReference type="GO" id="GO:0000981">
    <property type="term" value="F:DNA-binding transcription factor activity, RNA polymerase II-specific"/>
    <property type="evidence" value="ECO:0007669"/>
    <property type="project" value="InterPro"/>
</dbReference>
<dbReference type="Proteomes" id="UP001206595">
    <property type="component" value="Unassembled WGS sequence"/>
</dbReference>
<dbReference type="SUPFAM" id="SSF57701">
    <property type="entry name" value="Zn2/Cys6 DNA-binding domain"/>
    <property type="match status" value="1"/>
</dbReference>
<evidence type="ECO:0000256" key="1">
    <source>
        <dbReference type="ARBA" id="ARBA00004123"/>
    </source>
</evidence>
<dbReference type="GeneID" id="75918664"/>
<dbReference type="GO" id="GO:0008270">
    <property type="term" value="F:zinc ion binding"/>
    <property type="evidence" value="ECO:0007669"/>
    <property type="project" value="InterPro"/>
</dbReference>
<dbReference type="GO" id="GO:0006351">
    <property type="term" value="P:DNA-templated transcription"/>
    <property type="evidence" value="ECO:0007669"/>
    <property type="project" value="InterPro"/>
</dbReference>
<sequence length="867" mass="97845">MFATLNLPLKDDSRHRRLKVTEACRSCRVKKIKCDGLRPCWQCKARRRNCTYSKYLDELLPKNELTAESSNMVEDESQTPSRPESPFRPPPETEHPITLADSPTHNNTSSRPIQDANRPSENTVENLRTRIGGLSINQGKTHPLLSTNDILWEYRHYLLEPSLPESYSGVLGMPTRTIQEHLMDIYFRRHYQIMPIFSRKVFTHHLSEKGYLVSPLVLNAMYAHACTYETDLQEHADVFFDRARSLVEDFLDVPRISTIFALLLMATYECRLNDGKSSRRSCRPSVYAGMATSMCFEMKLQKDVDLRKVTKFDIELRNRIFWTCYNMDKLTSLGSGRPFVISKRDTMIPIPKVLPDDEDSIPIEAFACQTKLMILCEKYLVLQSSIKTDPSYLQIQERWSELLKELSDWLISLPRAIAWTPVPEVSSPIPVKPPQAAAVAMLHLQYNVLEHHILTINSQKSVKSVHRRIRTVANTITQLAHFLVNDTSLLTNYDYCAYSVLLAALTHANDLQHSTPQVLIQSEVQLRRSIAIIGYLLDTRTVTGSGSFSALIDTVADSSYSEDSRNLSSLQLHDKAKAFLEKLQIEPTGPQSQGMDHLPLSKQTSFQQIVETGFRHSGSPEHISSLPPILQSDSHHNQSRLVPKYSDHVLPETSKVLEPAHYTFELISVDDNWGYSSRMATTTRTLDHQQPEAISGMNQAHLSVHSSPSNSNHEHGIIKNSRHITPPPAITRNYSPPEMDTPPPDPRTLWNHTSNALDHNPTSDDTILYSIAASATGWVDDSEKWYSGHHSQAPQVILRTPEQQSQPPPNAVALDVGVSSTSKFILHGNDLPVTTASITVPSSPAQNLLPDQHSHALIDHMHIDSFN</sequence>
<dbReference type="InterPro" id="IPR001138">
    <property type="entry name" value="Zn2Cys6_DnaBD"/>
</dbReference>